<dbReference type="HOGENOM" id="CLU_007383_6_0_11"/>
<evidence type="ECO:0000313" key="3">
    <source>
        <dbReference type="EMBL" id="AEF37650.1"/>
    </source>
</evidence>
<name>F5Z283_MYCSD</name>
<feature type="compositionally biased region" description="Pro residues" evidence="1">
    <location>
        <begin position="330"/>
        <end position="348"/>
    </location>
</feature>
<keyword evidence="4" id="KW-1185">Reference proteome</keyword>
<dbReference type="eggNOG" id="COG0451">
    <property type="taxonomic scope" value="Bacteria"/>
</dbReference>
<dbReference type="PANTHER" id="PTHR48079:SF6">
    <property type="entry name" value="NAD(P)-BINDING DOMAIN-CONTAINING PROTEIN-RELATED"/>
    <property type="match status" value="1"/>
</dbReference>
<dbReference type="PANTHER" id="PTHR48079">
    <property type="entry name" value="PROTEIN YEEZ"/>
    <property type="match status" value="1"/>
</dbReference>
<protein>
    <submittedName>
        <fullName evidence="3">Nucleoside-diphosphate-sugar epimerase</fullName>
    </submittedName>
</protein>
<accession>F5Z283</accession>
<dbReference type="STRING" id="875328.JDM601_3650"/>
<dbReference type="RefSeq" id="WP_013830575.1">
    <property type="nucleotide sequence ID" value="NC_015576.1"/>
</dbReference>
<reference evidence="3 4" key="1">
    <citation type="journal article" date="2011" name="J. Bacteriol.">
        <title>Complete genome sequence of a novel clinical isolate, the nontuberculous Mycobacterium strain JDM601.</title>
        <authorList>
            <person name="Zhang Z.Y."/>
            <person name="Sun Z.Q."/>
            <person name="Wang Z.L."/>
            <person name="Wen Z.L."/>
            <person name="Sun Q.W."/>
            <person name="Zhu Z.Q."/>
            <person name="Song Y.Z."/>
            <person name="Zhao J.W."/>
            <person name="Wang H.H."/>
            <person name="Zhang S.L."/>
            <person name="Guo X.K."/>
        </authorList>
    </citation>
    <scope>NUCLEOTIDE SEQUENCE [LARGE SCALE GENOMIC DNA]</scope>
    <source>
        <strain evidence="3 4">JDM601</strain>
    </source>
</reference>
<dbReference type="EMBL" id="CP002329">
    <property type="protein sequence ID" value="AEF37650.1"/>
    <property type="molecule type" value="Genomic_DNA"/>
</dbReference>
<evidence type="ECO:0000313" key="4">
    <source>
        <dbReference type="Proteomes" id="UP000009224"/>
    </source>
</evidence>
<dbReference type="GO" id="GO:0004029">
    <property type="term" value="F:aldehyde dehydrogenase (NAD+) activity"/>
    <property type="evidence" value="ECO:0007669"/>
    <property type="project" value="TreeGrafter"/>
</dbReference>
<proteinExistence type="predicted"/>
<dbReference type="OrthoDB" id="5491199at2"/>
<evidence type="ECO:0000256" key="1">
    <source>
        <dbReference type="SAM" id="MobiDB-lite"/>
    </source>
</evidence>
<dbReference type="Pfam" id="PF01370">
    <property type="entry name" value="Epimerase"/>
    <property type="match status" value="1"/>
</dbReference>
<dbReference type="Proteomes" id="UP000009224">
    <property type="component" value="Chromosome"/>
</dbReference>
<dbReference type="InterPro" id="IPR036291">
    <property type="entry name" value="NAD(P)-bd_dom_sf"/>
</dbReference>
<feature type="domain" description="NAD-dependent epimerase/dehydratase" evidence="2">
    <location>
        <begin position="3"/>
        <end position="232"/>
    </location>
</feature>
<dbReference type="InterPro" id="IPR051783">
    <property type="entry name" value="NAD(P)-dependent_oxidoreduct"/>
</dbReference>
<dbReference type="AlphaFoldDB" id="F5Z283"/>
<organism evidence="3 4">
    <name type="scientific">Mycolicibacter sinensis (strain JDM601)</name>
    <name type="common">Mycobacterium sinense</name>
    <dbReference type="NCBI Taxonomy" id="875328"/>
    <lineage>
        <taxon>Bacteria</taxon>
        <taxon>Bacillati</taxon>
        <taxon>Actinomycetota</taxon>
        <taxon>Actinomycetes</taxon>
        <taxon>Mycobacteriales</taxon>
        <taxon>Mycobacteriaceae</taxon>
        <taxon>Mycolicibacter</taxon>
    </lineage>
</organism>
<dbReference type="GO" id="GO:0005737">
    <property type="term" value="C:cytoplasm"/>
    <property type="evidence" value="ECO:0007669"/>
    <property type="project" value="TreeGrafter"/>
</dbReference>
<dbReference type="InterPro" id="IPR001509">
    <property type="entry name" value="Epimerase_deHydtase"/>
</dbReference>
<dbReference type="Gene3D" id="3.40.50.720">
    <property type="entry name" value="NAD(P)-binding Rossmann-like Domain"/>
    <property type="match status" value="1"/>
</dbReference>
<feature type="region of interest" description="Disordered" evidence="1">
    <location>
        <begin position="329"/>
        <end position="348"/>
    </location>
</feature>
<evidence type="ECO:0000259" key="2">
    <source>
        <dbReference type="Pfam" id="PF01370"/>
    </source>
</evidence>
<gene>
    <name evidence="3" type="ordered locus">JDM601_3650</name>
</gene>
<sequence>MRIAVTGGTGYVGAHTVKAMLEAGHAVRLLVAPGCGDEPVIPRLRELGALEVLNGDIRDTAVVAALLDGCDAVLHAAGVVGTNDRQEKLMWDINAYATEAILTRAVEAKLDPVVSVSSYSALFPPPDGVIGPDSPTVPGRSAYARTKAYGERVARRLQDEGHPVVVTYPSSVVGPAFWTAPGVTERGWAPIVKYRVAPVVRGGMAMVDVRDVARVHEALMRPGRGPHRYLCGGIMVGFDEMIAAVERGLGKPVRRIRVAPSVFKGIGRVSDLASKLLPLPESLSYEAAWLLTSATPTDDSATLADLGLQWRSPIEAIVESLRAGLSPSAPVSPPAIPPVSPPAIPPNV</sequence>
<dbReference type="KEGG" id="mjd:JDM601_3650"/>
<dbReference type="SUPFAM" id="SSF51735">
    <property type="entry name" value="NAD(P)-binding Rossmann-fold domains"/>
    <property type="match status" value="1"/>
</dbReference>